<name>A0A847ULS4_HALAR</name>
<proteinExistence type="predicted"/>
<dbReference type="Pfam" id="PF00884">
    <property type="entry name" value="Sulfatase"/>
    <property type="match status" value="1"/>
</dbReference>
<dbReference type="Gene3D" id="3.40.720.10">
    <property type="entry name" value="Alkaline Phosphatase, subunit A"/>
    <property type="match status" value="1"/>
</dbReference>
<dbReference type="GO" id="GO:0016740">
    <property type="term" value="F:transferase activity"/>
    <property type="evidence" value="ECO:0007669"/>
    <property type="project" value="UniProtKB-KW"/>
</dbReference>
<organism evidence="2 3">
    <name type="scientific">Haloarcula argentinensis</name>
    <dbReference type="NCBI Taxonomy" id="43776"/>
    <lineage>
        <taxon>Archaea</taxon>
        <taxon>Methanobacteriati</taxon>
        <taxon>Methanobacteriota</taxon>
        <taxon>Stenosarchaea group</taxon>
        <taxon>Halobacteria</taxon>
        <taxon>Halobacteriales</taxon>
        <taxon>Haloarculaceae</taxon>
        <taxon>Haloarcula</taxon>
    </lineage>
</organism>
<keyword evidence="2" id="KW-0808">Transferase</keyword>
<dbReference type="InterPro" id="IPR000917">
    <property type="entry name" value="Sulfatase_N"/>
</dbReference>
<dbReference type="AlphaFoldDB" id="A0A847ULS4"/>
<sequence>MLLQALDTDSIKNVFIYVGDGIRYDFLPDSIANMGVSIKSIAGSIHSPTAFATIVSGLLYPQHGVADFSDQLTTDLPHLFSASSHETAFCNTINHPPFNTNPASDSILATTLNTNDSPSDLIQNIDPPFILMERGPGGHAPYGDFNGNGSEYFRARGDASRDILANEYATAVRNDADWFLSQLSILKERGLDEETLIIYTSDHGELLGEMGTLGHNGLIHRRLVETPCVFIHPSLPNRSVSEDIIRQIDLLPTIIDTANATLDRTEDLPGRKLTREQPATLGASYYRKHIFENSSVVPTLSLAYDSVCDATGGYMIPRSNRLTRMSAALGSLITGPKSKFRRNHVLAAIGGFFAGLRIEGAPQFSLTEARECLSDIESINVQKETTKVDVPEDRLKELGYLE</sequence>
<evidence type="ECO:0000313" key="3">
    <source>
        <dbReference type="Proteomes" id="UP000641625"/>
    </source>
</evidence>
<dbReference type="InterPro" id="IPR052701">
    <property type="entry name" value="GAG_Ulvan_Degrading_Sulfatases"/>
</dbReference>
<accession>A0A847ULS4</accession>
<evidence type="ECO:0000259" key="1">
    <source>
        <dbReference type="Pfam" id="PF00884"/>
    </source>
</evidence>
<dbReference type="PANTHER" id="PTHR43751:SF3">
    <property type="entry name" value="SULFATASE N-TERMINAL DOMAIN-CONTAINING PROTEIN"/>
    <property type="match status" value="1"/>
</dbReference>
<dbReference type="RefSeq" id="WP_170096223.1">
    <property type="nucleotide sequence ID" value="NZ_WOWA01000003.1"/>
</dbReference>
<dbReference type="SUPFAM" id="SSF53649">
    <property type="entry name" value="Alkaline phosphatase-like"/>
    <property type="match status" value="1"/>
</dbReference>
<evidence type="ECO:0000313" key="2">
    <source>
        <dbReference type="EMBL" id="NLV12631.1"/>
    </source>
</evidence>
<feature type="domain" description="Sulfatase N-terminal" evidence="1">
    <location>
        <begin position="103"/>
        <end position="259"/>
    </location>
</feature>
<comment type="caution">
    <text evidence="2">The sequence shown here is derived from an EMBL/GenBank/DDBJ whole genome shotgun (WGS) entry which is preliminary data.</text>
</comment>
<reference evidence="2" key="1">
    <citation type="submission" date="2019-12" db="EMBL/GenBank/DDBJ databases">
        <title>Whole genome sequencing of Haloarcula argentinensis strain pws5.</title>
        <authorList>
            <person name="Verma D.K."/>
            <person name="Gopal K."/>
            <person name="Prasad E.S."/>
        </authorList>
    </citation>
    <scope>NUCLEOTIDE SEQUENCE</scope>
    <source>
        <strain evidence="2">Pws5</strain>
    </source>
</reference>
<keyword evidence="2" id="KW-0378">Hydrolase</keyword>
<dbReference type="Proteomes" id="UP000641625">
    <property type="component" value="Unassembled WGS sequence"/>
</dbReference>
<gene>
    <name evidence="2" type="ORF">GOC77_04975</name>
</gene>
<dbReference type="InterPro" id="IPR017850">
    <property type="entry name" value="Alkaline_phosphatase_core_sf"/>
</dbReference>
<protein>
    <submittedName>
        <fullName evidence="2">Sulfatase-like hydrolase/transferase</fullName>
    </submittedName>
</protein>
<dbReference type="GO" id="GO:0016787">
    <property type="term" value="F:hydrolase activity"/>
    <property type="evidence" value="ECO:0007669"/>
    <property type="project" value="UniProtKB-KW"/>
</dbReference>
<dbReference type="EMBL" id="WOWA01000003">
    <property type="protein sequence ID" value="NLV12631.1"/>
    <property type="molecule type" value="Genomic_DNA"/>
</dbReference>
<dbReference type="PANTHER" id="PTHR43751">
    <property type="entry name" value="SULFATASE"/>
    <property type="match status" value="1"/>
</dbReference>